<proteinExistence type="predicted"/>
<gene>
    <name evidence="1" type="ORF">G2W53_012782</name>
</gene>
<name>A0A834WSM5_9FABA</name>
<evidence type="ECO:0000313" key="1">
    <source>
        <dbReference type="EMBL" id="KAF7830449.1"/>
    </source>
</evidence>
<dbReference type="AlphaFoldDB" id="A0A834WSM5"/>
<accession>A0A834WSM5</accession>
<dbReference type="Proteomes" id="UP000634136">
    <property type="component" value="Unassembled WGS sequence"/>
</dbReference>
<protein>
    <submittedName>
        <fullName evidence="1">Uncharacterized protein</fullName>
    </submittedName>
</protein>
<dbReference type="EMBL" id="JAAIUW010000005">
    <property type="protein sequence ID" value="KAF7830449.1"/>
    <property type="molecule type" value="Genomic_DNA"/>
</dbReference>
<reference evidence="1" key="1">
    <citation type="submission" date="2020-09" db="EMBL/GenBank/DDBJ databases">
        <title>Genome-Enabled Discovery of Anthraquinone Biosynthesis in Senna tora.</title>
        <authorList>
            <person name="Kang S.-H."/>
            <person name="Pandey R.P."/>
            <person name="Lee C.-M."/>
            <person name="Sim J.-S."/>
            <person name="Jeong J.-T."/>
            <person name="Choi B.-S."/>
            <person name="Jung M."/>
            <person name="Ginzburg D."/>
            <person name="Zhao K."/>
            <person name="Won S.Y."/>
            <person name="Oh T.-J."/>
            <person name="Yu Y."/>
            <person name="Kim N.-H."/>
            <person name="Lee O.R."/>
            <person name="Lee T.-H."/>
            <person name="Bashyal P."/>
            <person name="Kim T.-S."/>
            <person name="Lee W.-H."/>
            <person name="Kawkins C."/>
            <person name="Kim C.-K."/>
            <person name="Kim J.S."/>
            <person name="Ahn B.O."/>
            <person name="Rhee S.Y."/>
            <person name="Sohng J.K."/>
        </authorList>
    </citation>
    <scope>NUCLEOTIDE SEQUENCE</scope>
    <source>
        <tissue evidence="1">Leaf</tissue>
    </source>
</reference>
<organism evidence="1 2">
    <name type="scientific">Senna tora</name>
    <dbReference type="NCBI Taxonomy" id="362788"/>
    <lineage>
        <taxon>Eukaryota</taxon>
        <taxon>Viridiplantae</taxon>
        <taxon>Streptophyta</taxon>
        <taxon>Embryophyta</taxon>
        <taxon>Tracheophyta</taxon>
        <taxon>Spermatophyta</taxon>
        <taxon>Magnoliopsida</taxon>
        <taxon>eudicotyledons</taxon>
        <taxon>Gunneridae</taxon>
        <taxon>Pentapetalae</taxon>
        <taxon>rosids</taxon>
        <taxon>fabids</taxon>
        <taxon>Fabales</taxon>
        <taxon>Fabaceae</taxon>
        <taxon>Caesalpinioideae</taxon>
        <taxon>Cassia clade</taxon>
        <taxon>Senna</taxon>
    </lineage>
</organism>
<sequence length="34" mass="3794">MGIEVIKVKSDVRGSERKITRYGPKTPEKGAFES</sequence>
<keyword evidence="2" id="KW-1185">Reference proteome</keyword>
<evidence type="ECO:0000313" key="2">
    <source>
        <dbReference type="Proteomes" id="UP000634136"/>
    </source>
</evidence>
<comment type="caution">
    <text evidence="1">The sequence shown here is derived from an EMBL/GenBank/DDBJ whole genome shotgun (WGS) entry which is preliminary data.</text>
</comment>